<feature type="non-terminal residue" evidence="7">
    <location>
        <position position="194"/>
    </location>
</feature>
<keyword evidence="5 6" id="KW-0472">Membrane</keyword>
<keyword evidence="4 6" id="KW-1133">Transmembrane helix</keyword>
<feature type="transmembrane region" description="Helical" evidence="6">
    <location>
        <begin position="62"/>
        <end position="81"/>
    </location>
</feature>
<feature type="transmembrane region" description="Helical" evidence="6">
    <location>
        <begin position="168"/>
        <end position="192"/>
    </location>
</feature>
<feature type="transmembrane region" description="Helical" evidence="6">
    <location>
        <begin position="130"/>
        <end position="148"/>
    </location>
</feature>
<evidence type="ECO:0000256" key="5">
    <source>
        <dbReference type="ARBA" id="ARBA00023136"/>
    </source>
</evidence>
<evidence type="ECO:0000313" key="7">
    <source>
        <dbReference type="EMBL" id="VAW81722.1"/>
    </source>
</evidence>
<dbReference type="EMBL" id="UOFM01000420">
    <property type="protein sequence ID" value="VAW81722.1"/>
    <property type="molecule type" value="Genomic_DNA"/>
</dbReference>
<proteinExistence type="predicted"/>
<evidence type="ECO:0000256" key="4">
    <source>
        <dbReference type="ARBA" id="ARBA00022989"/>
    </source>
</evidence>
<feature type="transmembrane region" description="Helical" evidence="6">
    <location>
        <begin position="101"/>
        <end position="118"/>
    </location>
</feature>
<accession>A0A3B0Z2M9</accession>
<keyword evidence="2" id="KW-1003">Cell membrane</keyword>
<evidence type="ECO:0000256" key="3">
    <source>
        <dbReference type="ARBA" id="ARBA00022692"/>
    </source>
</evidence>
<gene>
    <name evidence="7" type="ORF">MNBD_GAMMA14-2684</name>
</gene>
<evidence type="ECO:0000256" key="1">
    <source>
        <dbReference type="ARBA" id="ARBA00004651"/>
    </source>
</evidence>
<name>A0A3B0Z2M9_9ZZZZ</name>
<comment type="subcellular location">
    <subcellularLocation>
        <location evidence="1">Cell membrane</location>
        <topology evidence="1">Multi-pass membrane protein</topology>
    </subcellularLocation>
</comment>
<reference evidence="7" key="1">
    <citation type="submission" date="2018-06" db="EMBL/GenBank/DDBJ databases">
        <authorList>
            <person name="Zhirakovskaya E."/>
        </authorList>
    </citation>
    <scope>NUCLEOTIDE SEQUENCE</scope>
</reference>
<evidence type="ECO:0000256" key="6">
    <source>
        <dbReference type="SAM" id="Phobius"/>
    </source>
</evidence>
<evidence type="ECO:0000256" key="2">
    <source>
        <dbReference type="ARBA" id="ARBA00022475"/>
    </source>
</evidence>
<organism evidence="7">
    <name type="scientific">hydrothermal vent metagenome</name>
    <dbReference type="NCBI Taxonomy" id="652676"/>
    <lineage>
        <taxon>unclassified sequences</taxon>
        <taxon>metagenomes</taxon>
        <taxon>ecological metagenomes</taxon>
    </lineage>
</organism>
<dbReference type="AlphaFoldDB" id="A0A3B0Z2M9"/>
<feature type="transmembrane region" description="Helical" evidence="6">
    <location>
        <begin position="7"/>
        <end position="28"/>
    </location>
</feature>
<protein>
    <submittedName>
        <fullName evidence="7">Hydrogenase-4 component E</fullName>
    </submittedName>
</protein>
<dbReference type="PANTHER" id="PTHR38601:SF1">
    <property type="entry name" value="HYDROGENASE-4 COMPONENT E"/>
    <property type="match status" value="1"/>
</dbReference>
<sequence length="194" mass="21119">MLEQLPLYQQAILTLAAMVLFTSFALLAQNRVIAMIHIFAWQGLLVAVTTALVAFDSGKHDLYLSAIMTLALKVLFIPWLLHRLVKRLGIDREEHGAEHPARILMIGAALVIFCYYVAQPIEQLSASVTRNTIAISMAVVLLGMLMLISRSKAVAQVVGFMSLENGLFFAAVAATHGMPMVVELGVAFDVLIAA</sequence>
<keyword evidence="3 6" id="KW-0812">Transmembrane</keyword>
<dbReference type="InterPro" id="IPR038730">
    <property type="entry name" value="HyfE-like"/>
</dbReference>
<dbReference type="GO" id="GO:0005886">
    <property type="term" value="C:plasma membrane"/>
    <property type="evidence" value="ECO:0007669"/>
    <property type="project" value="UniProtKB-SubCell"/>
</dbReference>
<feature type="transmembrane region" description="Helical" evidence="6">
    <location>
        <begin position="34"/>
        <end position="55"/>
    </location>
</feature>
<dbReference type="PANTHER" id="PTHR38601">
    <property type="entry name" value="HYDROGENASE-4 COMPONENT E"/>
    <property type="match status" value="1"/>
</dbReference>